<dbReference type="InterPro" id="IPR011256">
    <property type="entry name" value="Reg_factor_effector_dom_sf"/>
</dbReference>
<keyword evidence="2" id="KW-1185">Reference proteome</keyword>
<dbReference type="Gene3D" id="3.20.80.10">
    <property type="entry name" value="Regulatory factor, effector binding domain"/>
    <property type="match status" value="1"/>
</dbReference>
<organism evidence="1 2">
    <name type="scientific">Sediminicola luteus</name>
    <dbReference type="NCBI Taxonomy" id="319238"/>
    <lineage>
        <taxon>Bacteria</taxon>
        <taxon>Pseudomonadati</taxon>
        <taxon>Bacteroidota</taxon>
        <taxon>Flavobacteriia</taxon>
        <taxon>Flavobacteriales</taxon>
        <taxon>Flavobacteriaceae</taxon>
        <taxon>Sediminicola</taxon>
    </lineage>
</organism>
<evidence type="ECO:0000313" key="2">
    <source>
        <dbReference type="Proteomes" id="UP001549773"/>
    </source>
</evidence>
<dbReference type="EMBL" id="JBEWYP010000004">
    <property type="protein sequence ID" value="MET7029633.1"/>
    <property type="molecule type" value="Genomic_DNA"/>
</dbReference>
<reference evidence="1 2" key="1">
    <citation type="submission" date="2024-07" db="EMBL/GenBank/DDBJ databases">
        <title>The genome sequence of type strain Sediminicola luteus GDMCC 1.2596T.</title>
        <authorList>
            <person name="Liu Y."/>
        </authorList>
    </citation>
    <scope>NUCLEOTIDE SEQUENCE [LARGE SCALE GENOMIC DNA]</scope>
    <source>
        <strain evidence="1 2">GDMCC 1.2596</strain>
    </source>
</reference>
<dbReference type="RefSeq" id="WP_354618443.1">
    <property type="nucleotide sequence ID" value="NZ_JBEWYP010000004.1"/>
</dbReference>
<sequence length="297" mass="34238">MKKFLLILTTLFIVGAIGYLFFYPYDYLVTIKAKANAGTINQTIKLWDSTLDSTKLTSDLDLRHLDQTLSFNDSTHIYSWEISAENDSVSKIKIFAKDGQNSLMNKILVPFTDTDFEKRTVRTLSDFNENLHNHLKRIRVTVVGEEIIDSAYYAYVTAKSSQFDKAKGMMRNFPLLDPYLVNNGAKLKGRPFIEITKWDKEKDSIEYRFGYPVIKSDSLPQHPDLQYGFRKKSKALKAIYNGNYITSDRAWYALLDYAKKHNIDVTGLPTEIFYNNPNLGGDELNWKAEVYMPLSKQ</sequence>
<gene>
    <name evidence="1" type="ORF">ABXZ32_09510</name>
</gene>
<dbReference type="SUPFAM" id="SSF55136">
    <property type="entry name" value="Probable bacterial effector-binding domain"/>
    <property type="match status" value="1"/>
</dbReference>
<accession>A0ABV2TWI5</accession>
<evidence type="ECO:0000313" key="1">
    <source>
        <dbReference type="EMBL" id="MET7029633.1"/>
    </source>
</evidence>
<proteinExistence type="predicted"/>
<dbReference type="Proteomes" id="UP001549773">
    <property type="component" value="Unassembled WGS sequence"/>
</dbReference>
<name>A0ABV2TWI5_9FLAO</name>
<protein>
    <submittedName>
        <fullName evidence="1">AraC family transcriptional regulator</fullName>
    </submittedName>
</protein>
<comment type="caution">
    <text evidence="1">The sequence shown here is derived from an EMBL/GenBank/DDBJ whole genome shotgun (WGS) entry which is preliminary data.</text>
</comment>